<dbReference type="InterPro" id="IPR016181">
    <property type="entry name" value="Acyl_CoA_acyltransferase"/>
</dbReference>
<name>A0A167YJM4_9HYPO</name>
<sequence length="228" mass="25442">MAKPSFIIVIPLVDDASVVADIHLRAMDQNLLTHAQFPNPKALEYFHSWIARNTLQHISDSDKGVLIARHSHSEETVGFLKWSEYGPGGELAAIADEWPEYCGRQILDEYSTLAAEARKSITEQHRNGYFPMNVTPGADVTFICTDPRWAGHGAASTLLTELQDMAASAGKPIVLEAVMTAIPFYKKLGFEIRRQLQMMLPPRGSSDRTQIYLEECMVWTPPLVQATD</sequence>
<comment type="caution">
    <text evidence="2">The sequence shown here is derived from an EMBL/GenBank/DDBJ whole genome shotgun (WGS) entry which is preliminary data.</text>
</comment>
<dbReference type="OrthoDB" id="61113at2759"/>
<keyword evidence="3" id="KW-1185">Reference proteome</keyword>
<evidence type="ECO:0000259" key="1">
    <source>
        <dbReference type="PROSITE" id="PS51186"/>
    </source>
</evidence>
<dbReference type="PANTHER" id="PTHR42791:SF2">
    <property type="entry name" value="N-ACETYLTRANSFERASE DOMAIN-CONTAINING PROTEIN"/>
    <property type="match status" value="1"/>
</dbReference>
<reference evidence="2 3" key="1">
    <citation type="journal article" date="2016" name="Genome Biol. Evol.">
        <title>Divergent and convergent evolution of fungal pathogenicity.</title>
        <authorList>
            <person name="Shang Y."/>
            <person name="Xiao G."/>
            <person name="Zheng P."/>
            <person name="Cen K."/>
            <person name="Zhan S."/>
            <person name="Wang C."/>
        </authorList>
    </citation>
    <scope>NUCLEOTIDE SEQUENCE [LARGE SCALE GENOMIC DNA]</scope>
    <source>
        <strain evidence="2 3">RCEF 2490</strain>
    </source>
</reference>
<dbReference type="InterPro" id="IPR052523">
    <property type="entry name" value="Trichothecene_AcTrans"/>
</dbReference>
<dbReference type="PANTHER" id="PTHR42791">
    <property type="entry name" value="GNAT FAMILY ACETYLTRANSFERASE"/>
    <property type="match status" value="1"/>
</dbReference>
<dbReference type="AlphaFoldDB" id="A0A167YJM4"/>
<dbReference type="InterPro" id="IPR000182">
    <property type="entry name" value="GNAT_dom"/>
</dbReference>
<gene>
    <name evidence="2" type="ORF">AAL_06671</name>
</gene>
<feature type="domain" description="N-acetyltransferase" evidence="1">
    <location>
        <begin position="66"/>
        <end position="214"/>
    </location>
</feature>
<evidence type="ECO:0000313" key="2">
    <source>
        <dbReference type="EMBL" id="KZZ91435.1"/>
    </source>
</evidence>
<organism evidence="2 3">
    <name type="scientific">Moelleriella libera RCEF 2490</name>
    <dbReference type="NCBI Taxonomy" id="1081109"/>
    <lineage>
        <taxon>Eukaryota</taxon>
        <taxon>Fungi</taxon>
        <taxon>Dikarya</taxon>
        <taxon>Ascomycota</taxon>
        <taxon>Pezizomycotina</taxon>
        <taxon>Sordariomycetes</taxon>
        <taxon>Hypocreomycetidae</taxon>
        <taxon>Hypocreales</taxon>
        <taxon>Clavicipitaceae</taxon>
        <taxon>Moelleriella</taxon>
    </lineage>
</organism>
<dbReference type="Gene3D" id="3.40.630.30">
    <property type="match status" value="1"/>
</dbReference>
<dbReference type="GO" id="GO:0016747">
    <property type="term" value="F:acyltransferase activity, transferring groups other than amino-acyl groups"/>
    <property type="evidence" value="ECO:0007669"/>
    <property type="project" value="InterPro"/>
</dbReference>
<dbReference type="EMBL" id="AZGY01000018">
    <property type="protein sequence ID" value="KZZ91435.1"/>
    <property type="molecule type" value="Genomic_DNA"/>
</dbReference>
<proteinExistence type="predicted"/>
<dbReference type="Pfam" id="PF13673">
    <property type="entry name" value="Acetyltransf_10"/>
    <property type="match status" value="1"/>
</dbReference>
<keyword evidence="2" id="KW-0808">Transferase</keyword>
<evidence type="ECO:0000313" key="3">
    <source>
        <dbReference type="Proteomes" id="UP000078544"/>
    </source>
</evidence>
<dbReference type="Proteomes" id="UP000078544">
    <property type="component" value="Unassembled WGS sequence"/>
</dbReference>
<dbReference type="SUPFAM" id="SSF55729">
    <property type="entry name" value="Acyl-CoA N-acyltransferases (Nat)"/>
    <property type="match status" value="1"/>
</dbReference>
<accession>A0A167YJM4</accession>
<protein>
    <submittedName>
        <fullName evidence="2">GNAT family acetyltransferase</fullName>
    </submittedName>
</protein>
<dbReference type="PROSITE" id="PS51186">
    <property type="entry name" value="GNAT"/>
    <property type="match status" value="1"/>
</dbReference>